<dbReference type="PANTHER" id="PTHR43649">
    <property type="entry name" value="ARABINOSE-BINDING PROTEIN-RELATED"/>
    <property type="match status" value="1"/>
</dbReference>
<dbReference type="SUPFAM" id="SSF53850">
    <property type="entry name" value="Periplasmic binding protein-like II"/>
    <property type="match status" value="1"/>
</dbReference>
<gene>
    <name evidence="3" type="ORF">R7226_30235</name>
</gene>
<reference evidence="4" key="1">
    <citation type="submission" date="2023-07" db="EMBL/GenBank/DDBJ databases">
        <title>Conexibacter stalactiti sp. nov., isolated from stalactites in a lava cave and emended description of the genus Conexibacter.</title>
        <authorList>
            <person name="Lee S.D."/>
        </authorList>
    </citation>
    <scope>NUCLEOTIDE SEQUENCE [LARGE SCALE GENOMIC DNA]</scope>
    <source>
        <strain evidence="4">KCTC 39840</strain>
    </source>
</reference>
<feature type="region of interest" description="Disordered" evidence="1">
    <location>
        <begin position="430"/>
        <end position="453"/>
    </location>
</feature>
<dbReference type="InterPro" id="IPR050490">
    <property type="entry name" value="Bact_solute-bd_prot1"/>
</dbReference>
<dbReference type="RefSeq" id="WP_318601231.1">
    <property type="nucleotide sequence ID" value="NZ_JAWSTH010000165.1"/>
</dbReference>
<proteinExistence type="predicted"/>
<name>A0ABU4I0J3_9ACTN</name>
<evidence type="ECO:0000313" key="4">
    <source>
        <dbReference type="Proteomes" id="UP001284601"/>
    </source>
</evidence>
<dbReference type="Gene3D" id="3.40.190.10">
    <property type="entry name" value="Periplasmic binding protein-like II"/>
    <property type="match status" value="1"/>
</dbReference>
<dbReference type="PANTHER" id="PTHR43649:SF12">
    <property type="entry name" value="DIACETYLCHITOBIOSE BINDING PROTEIN DASA"/>
    <property type="match status" value="1"/>
</dbReference>
<protein>
    <submittedName>
        <fullName evidence="3">Extracellular solute-binding protein</fullName>
    </submittedName>
</protein>
<feature type="chain" id="PRO_5047534114" evidence="2">
    <location>
        <begin position="22"/>
        <end position="453"/>
    </location>
</feature>
<dbReference type="EMBL" id="JAWSTH010000165">
    <property type="protein sequence ID" value="MDW5598679.1"/>
    <property type="molecule type" value="Genomic_DNA"/>
</dbReference>
<keyword evidence="4" id="KW-1185">Reference proteome</keyword>
<evidence type="ECO:0000256" key="2">
    <source>
        <dbReference type="SAM" id="SignalP"/>
    </source>
</evidence>
<comment type="caution">
    <text evidence="3">The sequence shown here is derived from an EMBL/GenBank/DDBJ whole genome shotgun (WGS) entry which is preliminary data.</text>
</comment>
<organism evidence="3 4">
    <name type="scientific">Conexibacter stalactiti</name>
    <dbReference type="NCBI Taxonomy" id="1940611"/>
    <lineage>
        <taxon>Bacteria</taxon>
        <taxon>Bacillati</taxon>
        <taxon>Actinomycetota</taxon>
        <taxon>Thermoleophilia</taxon>
        <taxon>Solirubrobacterales</taxon>
        <taxon>Conexibacteraceae</taxon>
        <taxon>Conexibacter</taxon>
    </lineage>
</organism>
<evidence type="ECO:0000256" key="1">
    <source>
        <dbReference type="SAM" id="MobiDB-lite"/>
    </source>
</evidence>
<evidence type="ECO:0000313" key="3">
    <source>
        <dbReference type="EMBL" id="MDW5598679.1"/>
    </source>
</evidence>
<dbReference type="Pfam" id="PF01547">
    <property type="entry name" value="SBP_bac_1"/>
    <property type="match status" value="1"/>
</dbReference>
<dbReference type="Proteomes" id="UP001284601">
    <property type="component" value="Unassembled WGS sequence"/>
</dbReference>
<sequence>MRRTSRYLALLLLAVCAVAFAACGGSSDDDNGGTTASGGGSGEKVKISFLTHWAPETVTAFERVTAAYEADHPDVDVEIRAVPFADLLTTLRSQAGGDNGPTMASIYDLWLPELVRDGVLSRAPAANTSEIEAEWPANLAAAASVDGAAYGYPNEVDLYALNYNTRLFRAAGIDGPPATWDELVEDAKRLTVRDGDRITQQGFGLISSWAAGTVHPWTSLLYSNGGELIDAGGRAVLDSPQAGEAFELVDELANGAKVSSPQMSTADANTTGPYLENFVSGKTAMIIMANWWESALRAGMRDAFRDVATAPIPVGPSGDAAHSVSYSWMTVVNGKADDAEQRAAWEFLAYLNGPDSGEEGHSAMAALLQSMGILPSRTSDLEAYRGDLDRDFLTAYVEELPNAKPFPIVLGGQEFTEALQRNLEALQAGQMSAGDAQERSQADAESVLETAAG</sequence>
<accession>A0ABU4I0J3</accession>
<feature type="signal peptide" evidence="2">
    <location>
        <begin position="1"/>
        <end position="21"/>
    </location>
</feature>
<keyword evidence="2" id="KW-0732">Signal</keyword>
<dbReference type="PROSITE" id="PS51257">
    <property type="entry name" value="PROKAR_LIPOPROTEIN"/>
    <property type="match status" value="1"/>
</dbReference>
<dbReference type="InterPro" id="IPR006059">
    <property type="entry name" value="SBP"/>
</dbReference>